<keyword evidence="2" id="KW-1185">Reference proteome</keyword>
<dbReference type="EMBL" id="CM037624">
    <property type="protein sequence ID" value="KAH8011404.1"/>
    <property type="molecule type" value="Genomic_DNA"/>
</dbReference>
<accession>A0ACB8FWQ0</accession>
<name>A0ACB8FWQ0_9SAUR</name>
<reference evidence="1" key="1">
    <citation type="submission" date="2021-08" db="EMBL/GenBank/DDBJ databases">
        <title>The first chromosome-level gecko genome reveals the dynamic sex chromosomes of Neotropical dwarf geckos (Sphaerodactylidae: Sphaerodactylus).</title>
        <authorList>
            <person name="Pinto B.J."/>
            <person name="Keating S.E."/>
            <person name="Gamble T."/>
        </authorList>
    </citation>
    <scope>NUCLEOTIDE SEQUENCE</scope>
    <source>
        <strain evidence="1">TG3544</strain>
    </source>
</reference>
<comment type="caution">
    <text evidence="1">The sequence shown here is derived from an EMBL/GenBank/DDBJ whole genome shotgun (WGS) entry which is preliminary data.</text>
</comment>
<evidence type="ECO:0000313" key="2">
    <source>
        <dbReference type="Proteomes" id="UP000827872"/>
    </source>
</evidence>
<protein>
    <submittedName>
        <fullName evidence="1">Uncharacterized protein</fullName>
    </submittedName>
</protein>
<organism evidence="1 2">
    <name type="scientific">Sphaerodactylus townsendi</name>
    <dbReference type="NCBI Taxonomy" id="933632"/>
    <lineage>
        <taxon>Eukaryota</taxon>
        <taxon>Metazoa</taxon>
        <taxon>Chordata</taxon>
        <taxon>Craniata</taxon>
        <taxon>Vertebrata</taxon>
        <taxon>Euteleostomi</taxon>
        <taxon>Lepidosauria</taxon>
        <taxon>Squamata</taxon>
        <taxon>Bifurcata</taxon>
        <taxon>Gekkota</taxon>
        <taxon>Sphaerodactylidae</taxon>
        <taxon>Sphaerodactylus</taxon>
    </lineage>
</organism>
<sequence>MIHDRLDYHLDSLEPNLLVDLVWSLCVLQQAKAAHLQSVLSPEFCTRLLGDQSPRGRNYQLKLIHINTTARLECAGYDGPLLPQEALSIKDLRGERKATPLQTSLKETLQSVAGDEAKARFDVDTVYGWQLDAEMVLNSDSQALPVADFVAPHLLQSTGSRPLPPGARRIAFMRWEFPNFSNRSKDLLGRFAMARRHLQVAGFLLVEHDNHWGDLSPGVAVGVRIPDGISRFSGWGALGTVWVPYYEWLDLKSEWQKAAFLRDRMNKAVAEDMVK</sequence>
<proteinExistence type="predicted"/>
<dbReference type="Proteomes" id="UP000827872">
    <property type="component" value="Linkage Group LG11"/>
</dbReference>
<evidence type="ECO:0000313" key="1">
    <source>
        <dbReference type="EMBL" id="KAH8011404.1"/>
    </source>
</evidence>
<gene>
    <name evidence="1" type="ORF">K3G42_022447</name>
</gene>